<evidence type="ECO:0000313" key="6">
    <source>
        <dbReference type="EMBL" id="KAK7044103.1"/>
    </source>
</evidence>
<dbReference type="PANTHER" id="PTHR31683:SF18">
    <property type="entry name" value="PECTATE LYASE 21-RELATED"/>
    <property type="match status" value="1"/>
</dbReference>
<dbReference type="EMBL" id="JAYKXP010000026">
    <property type="protein sequence ID" value="KAK7044103.1"/>
    <property type="molecule type" value="Genomic_DNA"/>
</dbReference>
<keyword evidence="3" id="KW-0964">Secreted</keyword>
<keyword evidence="7" id="KW-1185">Reference proteome</keyword>
<dbReference type="GO" id="GO:0000272">
    <property type="term" value="P:polysaccharide catabolic process"/>
    <property type="evidence" value="ECO:0007669"/>
    <property type="project" value="UniProtKB-KW"/>
</dbReference>
<gene>
    <name evidence="6" type="ORF">VNI00_007819</name>
</gene>
<feature type="signal peptide" evidence="4">
    <location>
        <begin position="1"/>
        <end position="20"/>
    </location>
</feature>
<feature type="chain" id="PRO_5043474577" description="Pectate lyase domain-containing protein" evidence="4">
    <location>
        <begin position="21"/>
        <end position="387"/>
    </location>
</feature>
<organism evidence="6 7">
    <name type="scientific">Paramarasmius palmivorus</name>
    <dbReference type="NCBI Taxonomy" id="297713"/>
    <lineage>
        <taxon>Eukaryota</taxon>
        <taxon>Fungi</taxon>
        <taxon>Dikarya</taxon>
        <taxon>Basidiomycota</taxon>
        <taxon>Agaricomycotina</taxon>
        <taxon>Agaricomycetes</taxon>
        <taxon>Agaricomycetidae</taxon>
        <taxon>Agaricales</taxon>
        <taxon>Marasmiineae</taxon>
        <taxon>Marasmiaceae</taxon>
        <taxon>Paramarasmius</taxon>
    </lineage>
</organism>
<dbReference type="GO" id="GO:0030570">
    <property type="term" value="F:pectate lyase activity"/>
    <property type="evidence" value="ECO:0007669"/>
    <property type="project" value="InterPro"/>
</dbReference>
<feature type="domain" description="Pectate lyase" evidence="5">
    <location>
        <begin position="35"/>
        <end position="289"/>
    </location>
</feature>
<keyword evidence="2 3" id="KW-0456">Lyase</keyword>
<evidence type="ECO:0000256" key="4">
    <source>
        <dbReference type="SAM" id="SignalP"/>
    </source>
</evidence>
<evidence type="ECO:0000256" key="2">
    <source>
        <dbReference type="ARBA" id="ARBA00023239"/>
    </source>
</evidence>
<dbReference type="SUPFAM" id="SSF51126">
    <property type="entry name" value="Pectin lyase-like"/>
    <property type="match status" value="1"/>
</dbReference>
<dbReference type="Pfam" id="PF00544">
    <property type="entry name" value="Pectate_lyase_4"/>
    <property type="match status" value="2"/>
</dbReference>
<dbReference type="InterPro" id="IPR012334">
    <property type="entry name" value="Pectin_lyas_fold"/>
</dbReference>
<dbReference type="AlphaFoldDB" id="A0AAW0CY37"/>
<protein>
    <recommendedName>
        <fullName evidence="5">Pectate lyase domain-containing protein</fullName>
    </recommendedName>
</protein>
<sequence>MTRTVFCFLPLLLPATLTVAQDGYAALNGGTTGGKGGTTTTVSATAAFQTAIKSDTPKTVYLKGPITLSSQAQIGRTPTLWLVPHVPVYALIRTLGNNTSIIGVGTSGIINGGGLEINRKSNVIIRNLVINKVIGDDGITIQHGAHNIWIDHNEFYSDLNHGFDYYDGQVDITHASDYVTVSYNYFHDHYKSSLVGGDPNGGKEGELRYYSSHLALTRESDHSTDTGKYHLTYHHNHWKNVHTRTPAMRFGHVHVYNNFLENVISQGIHSRSYNQALIEGNVFSDSTEPGKCHLDRYAPTDELNILITAPSSVSTYGFVIPDDSPADPQGDYEPDGFANLGAANDFGGGKNNITATGNFSSVPYTYSLTSLANVKAEVVANAGVGKI</sequence>
<keyword evidence="4" id="KW-0732">Signal</keyword>
<keyword evidence="3" id="KW-0624">Polysaccharide degradation</keyword>
<evidence type="ECO:0000256" key="1">
    <source>
        <dbReference type="ARBA" id="ARBA00010980"/>
    </source>
</evidence>
<comment type="caution">
    <text evidence="6">The sequence shown here is derived from an EMBL/GenBank/DDBJ whole genome shotgun (WGS) entry which is preliminary data.</text>
</comment>
<accession>A0AAW0CY37</accession>
<dbReference type="InterPro" id="IPR045032">
    <property type="entry name" value="PEL"/>
</dbReference>
<proteinExistence type="inferred from homology"/>
<dbReference type="Proteomes" id="UP001383192">
    <property type="component" value="Unassembled WGS sequence"/>
</dbReference>
<keyword evidence="3" id="KW-0119">Carbohydrate metabolism</keyword>
<comment type="similarity">
    <text evidence="1 3">Belongs to the polysaccharide lyase 1 family.</text>
</comment>
<evidence type="ECO:0000259" key="5">
    <source>
        <dbReference type="SMART" id="SM00656"/>
    </source>
</evidence>
<dbReference type="InterPro" id="IPR011050">
    <property type="entry name" value="Pectin_lyase_fold/virulence"/>
</dbReference>
<dbReference type="SMART" id="SM00656">
    <property type="entry name" value="Amb_all"/>
    <property type="match status" value="1"/>
</dbReference>
<dbReference type="InterPro" id="IPR002022">
    <property type="entry name" value="Pec_lyase"/>
</dbReference>
<evidence type="ECO:0000313" key="7">
    <source>
        <dbReference type="Proteomes" id="UP001383192"/>
    </source>
</evidence>
<evidence type="ECO:0000256" key="3">
    <source>
        <dbReference type="RuleBase" id="RU361173"/>
    </source>
</evidence>
<reference evidence="6 7" key="1">
    <citation type="submission" date="2024-01" db="EMBL/GenBank/DDBJ databases">
        <title>A draft genome for a cacao thread blight-causing isolate of Paramarasmius palmivorus.</title>
        <authorList>
            <person name="Baruah I.K."/>
            <person name="Bukari Y."/>
            <person name="Amoako-Attah I."/>
            <person name="Meinhardt L.W."/>
            <person name="Bailey B.A."/>
            <person name="Cohen S.P."/>
        </authorList>
    </citation>
    <scope>NUCLEOTIDE SEQUENCE [LARGE SCALE GENOMIC DNA]</scope>
    <source>
        <strain evidence="6 7">GH-12</strain>
    </source>
</reference>
<dbReference type="Gene3D" id="2.160.20.10">
    <property type="entry name" value="Single-stranded right-handed beta-helix, Pectin lyase-like"/>
    <property type="match status" value="1"/>
</dbReference>
<name>A0AAW0CY37_9AGAR</name>
<dbReference type="PANTHER" id="PTHR31683">
    <property type="entry name" value="PECTATE LYASE 18-RELATED"/>
    <property type="match status" value="1"/>
</dbReference>
<dbReference type="GO" id="GO:0005576">
    <property type="term" value="C:extracellular region"/>
    <property type="evidence" value="ECO:0007669"/>
    <property type="project" value="UniProtKB-SubCell"/>
</dbReference>
<comment type="subcellular location">
    <subcellularLocation>
        <location evidence="3">Secreted</location>
    </subcellularLocation>
</comment>